<reference evidence="7 8" key="1">
    <citation type="submission" date="2019-02" db="EMBL/GenBank/DDBJ databases">
        <title>Deep-cultivation of Planctomycetes and their phenomic and genomic characterization uncovers novel biology.</title>
        <authorList>
            <person name="Wiegand S."/>
            <person name="Jogler M."/>
            <person name="Boedeker C."/>
            <person name="Pinto D."/>
            <person name="Vollmers J."/>
            <person name="Rivas-Marin E."/>
            <person name="Kohn T."/>
            <person name="Peeters S.H."/>
            <person name="Heuer A."/>
            <person name="Rast P."/>
            <person name="Oberbeckmann S."/>
            <person name="Bunk B."/>
            <person name="Jeske O."/>
            <person name="Meyerdierks A."/>
            <person name="Storesund J.E."/>
            <person name="Kallscheuer N."/>
            <person name="Luecker S."/>
            <person name="Lage O.M."/>
            <person name="Pohl T."/>
            <person name="Merkel B.J."/>
            <person name="Hornburger P."/>
            <person name="Mueller R.-W."/>
            <person name="Bruemmer F."/>
            <person name="Labrenz M."/>
            <person name="Spormann A.M."/>
            <person name="Op den Camp H."/>
            <person name="Overmann J."/>
            <person name="Amann R."/>
            <person name="Jetten M.S.M."/>
            <person name="Mascher T."/>
            <person name="Medema M.H."/>
            <person name="Devos D.P."/>
            <person name="Kaster A.-K."/>
            <person name="Ovreas L."/>
            <person name="Rohde M."/>
            <person name="Galperin M.Y."/>
            <person name="Jogler C."/>
        </authorList>
    </citation>
    <scope>NUCLEOTIDE SEQUENCE [LARGE SCALE GENOMIC DNA]</scope>
    <source>
        <strain evidence="7 8">ETA_A8</strain>
    </source>
</reference>
<sequence>MSKTLKRLITEEIKQRLQGVNDAVLVNVIGLDSSNTYNLRRELKKKGLSLMVVKASLARRATEGTSLAPAFEGGEGSLAVVYGGEDFVSLAKEMAAIHKKPEFEKCLPRGGVMDGEKLSAEKMKEVAKWPNRVGQISLLLGQILSPGAKLLSQINQPGGALLSQVKKISEKEQVSEKEGAEPAAS</sequence>
<dbReference type="NCBIfam" id="NF000955">
    <property type="entry name" value="PRK00099.1-1"/>
    <property type="match status" value="1"/>
</dbReference>
<dbReference type="KEGG" id="aagg:ETAA8_56470"/>
<dbReference type="EMBL" id="CP036274">
    <property type="protein sequence ID" value="QDU30502.1"/>
    <property type="molecule type" value="Genomic_DNA"/>
</dbReference>
<dbReference type="OrthoDB" id="278380at2"/>
<dbReference type="Pfam" id="PF00466">
    <property type="entry name" value="Ribosomal_L10"/>
    <property type="match status" value="1"/>
</dbReference>
<dbReference type="GO" id="GO:1990904">
    <property type="term" value="C:ribonucleoprotein complex"/>
    <property type="evidence" value="ECO:0007669"/>
    <property type="project" value="UniProtKB-KW"/>
</dbReference>
<dbReference type="AlphaFoldDB" id="A0A517YJW7"/>
<evidence type="ECO:0000256" key="1">
    <source>
        <dbReference type="ARBA" id="ARBA00002633"/>
    </source>
</evidence>
<comment type="function">
    <text evidence="1">Forms part of the ribosomal stalk, playing a central role in the interaction of the ribosome with GTP-bound translation factors.</text>
</comment>
<evidence type="ECO:0000313" key="7">
    <source>
        <dbReference type="EMBL" id="QDU30502.1"/>
    </source>
</evidence>
<evidence type="ECO:0000256" key="4">
    <source>
        <dbReference type="ARBA" id="ARBA00023274"/>
    </source>
</evidence>
<keyword evidence="4" id="KW-0687">Ribonucleoprotein</keyword>
<evidence type="ECO:0000256" key="3">
    <source>
        <dbReference type="ARBA" id="ARBA00022980"/>
    </source>
</evidence>
<dbReference type="Gene3D" id="3.30.70.1730">
    <property type="match status" value="1"/>
</dbReference>
<dbReference type="SUPFAM" id="SSF160369">
    <property type="entry name" value="Ribosomal protein L10-like"/>
    <property type="match status" value="1"/>
</dbReference>
<evidence type="ECO:0000256" key="2">
    <source>
        <dbReference type="ARBA" id="ARBA00008889"/>
    </source>
</evidence>
<name>A0A517YJW7_9BACT</name>
<dbReference type="InterPro" id="IPR047865">
    <property type="entry name" value="Ribosomal_uL10_bac_type"/>
</dbReference>
<dbReference type="GO" id="GO:0005840">
    <property type="term" value="C:ribosome"/>
    <property type="evidence" value="ECO:0007669"/>
    <property type="project" value="UniProtKB-KW"/>
</dbReference>
<keyword evidence="3 7" id="KW-0689">Ribosomal protein</keyword>
<dbReference type="RefSeq" id="WP_145096079.1">
    <property type="nucleotide sequence ID" value="NZ_CP036274.1"/>
</dbReference>
<comment type="similarity">
    <text evidence="2">Belongs to the universal ribosomal protein uL10 family.</text>
</comment>
<organism evidence="7 8">
    <name type="scientific">Anatilimnocola aggregata</name>
    <dbReference type="NCBI Taxonomy" id="2528021"/>
    <lineage>
        <taxon>Bacteria</taxon>
        <taxon>Pseudomonadati</taxon>
        <taxon>Planctomycetota</taxon>
        <taxon>Planctomycetia</taxon>
        <taxon>Pirellulales</taxon>
        <taxon>Pirellulaceae</taxon>
        <taxon>Anatilimnocola</taxon>
    </lineage>
</organism>
<dbReference type="InterPro" id="IPR001790">
    <property type="entry name" value="Ribosomal_uL10"/>
</dbReference>
<evidence type="ECO:0000256" key="6">
    <source>
        <dbReference type="ARBA" id="ARBA00035502"/>
    </source>
</evidence>
<accession>A0A517YJW7</accession>
<evidence type="ECO:0000256" key="5">
    <source>
        <dbReference type="ARBA" id="ARBA00035202"/>
    </source>
</evidence>
<proteinExistence type="inferred from homology"/>
<keyword evidence="8" id="KW-1185">Reference proteome</keyword>
<dbReference type="PANTHER" id="PTHR11560">
    <property type="entry name" value="39S RIBOSOMAL PROTEIN L10, MITOCHONDRIAL"/>
    <property type="match status" value="1"/>
</dbReference>
<dbReference type="Proteomes" id="UP000315017">
    <property type="component" value="Chromosome"/>
</dbReference>
<protein>
    <recommendedName>
        <fullName evidence="5">Large ribosomal subunit protein uL10</fullName>
    </recommendedName>
    <alternativeName>
        <fullName evidence="6">50S ribosomal protein L10</fullName>
    </alternativeName>
</protein>
<evidence type="ECO:0000313" key="8">
    <source>
        <dbReference type="Proteomes" id="UP000315017"/>
    </source>
</evidence>
<dbReference type="CDD" id="cd05797">
    <property type="entry name" value="Ribosomal_L10"/>
    <property type="match status" value="1"/>
</dbReference>
<dbReference type="InterPro" id="IPR043141">
    <property type="entry name" value="Ribosomal_uL10-like_sf"/>
</dbReference>
<gene>
    <name evidence="7" type="primary">rplJ</name>
    <name evidence="7" type="ORF">ETAA8_56470</name>
</gene>